<gene>
    <name evidence="1" type="ORF">AOR01nite_22320</name>
</gene>
<comment type="caution">
    <text evidence="1">The sequence shown here is derived from an EMBL/GenBank/DDBJ whole genome shotgun (WGS) entry which is preliminary data.</text>
</comment>
<dbReference type="AlphaFoldDB" id="A0A4Y3TSM3"/>
<protein>
    <submittedName>
        <fullName evidence="1">Uncharacterized protein</fullName>
    </submittedName>
</protein>
<proteinExistence type="predicted"/>
<dbReference type="EMBL" id="BJMU01000017">
    <property type="protein sequence ID" value="GEB83755.1"/>
    <property type="molecule type" value="Genomic_DNA"/>
</dbReference>
<organism evidence="1 2">
    <name type="scientific">Acetobacter orleanensis</name>
    <dbReference type="NCBI Taxonomy" id="104099"/>
    <lineage>
        <taxon>Bacteria</taxon>
        <taxon>Pseudomonadati</taxon>
        <taxon>Pseudomonadota</taxon>
        <taxon>Alphaproteobacteria</taxon>
        <taxon>Acetobacterales</taxon>
        <taxon>Acetobacteraceae</taxon>
        <taxon>Acetobacter</taxon>
    </lineage>
</organism>
<reference evidence="1 2" key="1">
    <citation type="submission" date="2019-06" db="EMBL/GenBank/DDBJ databases">
        <title>Whole genome shotgun sequence of Acetobacter orleanensis NBRC 13752.</title>
        <authorList>
            <person name="Hosoyama A."/>
            <person name="Uohara A."/>
            <person name="Ohji S."/>
            <person name="Ichikawa N."/>
        </authorList>
    </citation>
    <scope>NUCLEOTIDE SEQUENCE [LARGE SCALE GENOMIC DNA]</scope>
    <source>
        <strain evidence="1 2">NBRC 13752</strain>
    </source>
</reference>
<name>A0A4Y3TSM3_9PROT</name>
<sequence>MEKIYNEMNIKISKSSVKYNTIKNLNKNITISGINIKTFSFICGLFLNNIRPYG</sequence>
<accession>A0A4Y3TSM3</accession>
<evidence type="ECO:0000313" key="2">
    <source>
        <dbReference type="Proteomes" id="UP000317617"/>
    </source>
</evidence>
<keyword evidence="2" id="KW-1185">Reference proteome</keyword>
<evidence type="ECO:0000313" key="1">
    <source>
        <dbReference type="EMBL" id="GEB83755.1"/>
    </source>
</evidence>
<dbReference type="Proteomes" id="UP000317617">
    <property type="component" value="Unassembled WGS sequence"/>
</dbReference>